<evidence type="ECO:0000313" key="7">
    <source>
        <dbReference type="EMBL" id="KIG17272.1"/>
    </source>
</evidence>
<evidence type="ECO:0000256" key="1">
    <source>
        <dbReference type="ARBA" id="ARBA00022723"/>
    </source>
</evidence>
<evidence type="ECO:0000256" key="3">
    <source>
        <dbReference type="SAM" id="MobiDB-lite"/>
    </source>
</evidence>
<keyword evidence="4" id="KW-0732">Signal</keyword>
<dbReference type="Proteomes" id="UP000031599">
    <property type="component" value="Unassembled WGS sequence"/>
</dbReference>
<dbReference type="EMBL" id="JMCC02000027">
    <property type="protein sequence ID" value="KIG17272.1"/>
    <property type="molecule type" value="Genomic_DNA"/>
</dbReference>
<feature type="domain" description="Plastocyanin-like" evidence="5">
    <location>
        <begin position="377"/>
        <end position="491"/>
    </location>
</feature>
<dbReference type="PROSITE" id="PS00080">
    <property type="entry name" value="MULTICOPPER_OXIDASE2"/>
    <property type="match status" value="1"/>
</dbReference>
<feature type="domain" description="Plastocyanin-like" evidence="6">
    <location>
        <begin position="107"/>
        <end position="210"/>
    </location>
</feature>
<dbReference type="GO" id="GO:0005507">
    <property type="term" value="F:copper ion binding"/>
    <property type="evidence" value="ECO:0007669"/>
    <property type="project" value="InterPro"/>
</dbReference>
<dbReference type="RefSeq" id="WP_052548471.1">
    <property type="nucleotide sequence ID" value="NZ_JMCC02000027.1"/>
</dbReference>
<evidence type="ECO:0000259" key="6">
    <source>
        <dbReference type="Pfam" id="PF07732"/>
    </source>
</evidence>
<keyword evidence="2" id="KW-0560">Oxidoreductase</keyword>
<keyword evidence="1" id="KW-0479">Metal-binding</keyword>
<dbReference type="InterPro" id="IPR011707">
    <property type="entry name" value="Cu-oxidase-like_N"/>
</dbReference>
<dbReference type="Gene3D" id="2.60.40.420">
    <property type="entry name" value="Cupredoxins - blue copper proteins"/>
    <property type="match status" value="2"/>
</dbReference>
<protein>
    <submittedName>
        <fullName evidence="7">Multicopper oxidase</fullName>
    </submittedName>
</protein>
<feature type="compositionally biased region" description="Low complexity" evidence="3">
    <location>
        <begin position="45"/>
        <end position="58"/>
    </location>
</feature>
<gene>
    <name evidence="7" type="ORF">DB30_03455</name>
</gene>
<dbReference type="PANTHER" id="PTHR11709:SF2">
    <property type="entry name" value="MULTICOPPER OXIDASE LPR1"/>
    <property type="match status" value="1"/>
</dbReference>
<dbReference type="PROSITE" id="PS51257">
    <property type="entry name" value="PROKAR_LIPOPROTEIN"/>
    <property type="match status" value="1"/>
</dbReference>
<comment type="caution">
    <text evidence="7">The sequence shown here is derived from an EMBL/GenBank/DDBJ whole genome shotgun (WGS) entry which is preliminary data.</text>
</comment>
<dbReference type="GO" id="GO:0016491">
    <property type="term" value="F:oxidoreductase activity"/>
    <property type="evidence" value="ECO:0007669"/>
    <property type="project" value="UniProtKB-KW"/>
</dbReference>
<feature type="region of interest" description="Disordered" evidence="3">
    <location>
        <begin position="27"/>
        <end position="87"/>
    </location>
</feature>
<sequence>MKRWAVGLVGLGAVLVLGSAGCSDAGAGAGVAGSGTDTGTGGQTGTETTSSSETAADTETGDPADLPGEQPRPELQSPAEAEDLDPDPNAVRVSLTAAPLAFEIGGEMVQGWAYNGQVPGPTIRVKRGDTLTVEFHNGLDTDTTVHWHGLRVPFAMDGVTWQGQAVGPGQDFEYSFVVDQAGTYWYHPHVDTDRQVDLGLYGVIVAEDPADPVPDRELVVVFDSWNEFSFDSDDESDHHGLDGAVIEWTANGLIDPVFPAAAGERIRVRAVNVANAGYVALSWPQMRHIGGGQGVLSDLREPASVVLVPSDRMDGEWLVGDGFDVIGLPYSLLGAPAVDEERRLFEVEVDTPGPGPAPLDYPFDGAEPTPDPGWTDVLYVFHGDPHTGYWTINGELFPDVTIETMPLGEWGIVELRNVSQSAHPFHLHGHAFEVLSIDGVPPEVRRVEDTLDVAPYSIVRIGVLADNPGDWMAHCHILPHVDGGMMTVLRVE</sequence>
<dbReference type="InterPro" id="IPR045087">
    <property type="entry name" value="Cu-oxidase_fam"/>
</dbReference>
<dbReference type="Pfam" id="PF07731">
    <property type="entry name" value="Cu-oxidase_2"/>
    <property type="match status" value="1"/>
</dbReference>
<evidence type="ECO:0000256" key="2">
    <source>
        <dbReference type="ARBA" id="ARBA00023002"/>
    </source>
</evidence>
<dbReference type="CDD" id="cd13861">
    <property type="entry name" value="CuRO_1_CumA_like"/>
    <property type="match status" value="1"/>
</dbReference>
<evidence type="ECO:0000313" key="8">
    <source>
        <dbReference type="Proteomes" id="UP000031599"/>
    </source>
</evidence>
<dbReference type="InterPro" id="IPR008972">
    <property type="entry name" value="Cupredoxin"/>
</dbReference>
<dbReference type="InterPro" id="IPR011706">
    <property type="entry name" value="Cu-oxidase_C"/>
</dbReference>
<proteinExistence type="predicted"/>
<name>A0A0C2DC34_9BACT</name>
<dbReference type="Pfam" id="PF07732">
    <property type="entry name" value="Cu-oxidase_3"/>
    <property type="match status" value="1"/>
</dbReference>
<dbReference type="PANTHER" id="PTHR11709">
    <property type="entry name" value="MULTI-COPPER OXIDASE"/>
    <property type="match status" value="1"/>
</dbReference>
<accession>A0A0C2DC34</accession>
<feature type="chain" id="PRO_5002159609" evidence="4">
    <location>
        <begin position="26"/>
        <end position="492"/>
    </location>
</feature>
<dbReference type="SUPFAM" id="SSF49503">
    <property type="entry name" value="Cupredoxins"/>
    <property type="match status" value="3"/>
</dbReference>
<dbReference type="InterPro" id="IPR002355">
    <property type="entry name" value="Cu_oxidase_Cu_BS"/>
</dbReference>
<evidence type="ECO:0000256" key="4">
    <source>
        <dbReference type="SAM" id="SignalP"/>
    </source>
</evidence>
<organism evidence="7 8">
    <name type="scientific">Enhygromyxa salina</name>
    <dbReference type="NCBI Taxonomy" id="215803"/>
    <lineage>
        <taxon>Bacteria</taxon>
        <taxon>Pseudomonadati</taxon>
        <taxon>Myxococcota</taxon>
        <taxon>Polyangia</taxon>
        <taxon>Nannocystales</taxon>
        <taxon>Nannocystaceae</taxon>
        <taxon>Enhygromyxa</taxon>
    </lineage>
</organism>
<reference evidence="7 8" key="1">
    <citation type="submission" date="2014-12" db="EMBL/GenBank/DDBJ databases">
        <title>Genome assembly of Enhygromyxa salina DSM 15201.</title>
        <authorList>
            <person name="Sharma G."/>
            <person name="Subramanian S."/>
        </authorList>
    </citation>
    <scope>NUCLEOTIDE SEQUENCE [LARGE SCALE GENOMIC DNA]</scope>
    <source>
        <strain evidence="7 8">DSM 15201</strain>
    </source>
</reference>
<evidence type="ECO:0000259" key="5">
    <source>
        <dbReference type="Pfam" id="PF07731"/>
    </source>
</evidence>
<feature type="compositionally biased region" description="Gly residues" evidence="3">
    <location>
        <begin position="27"/>
        <end position="44"/>
    </location>
</feature>
<dbReference type="AlphaFoldDB" id="A0A0C2DC34"/>
<feature type="signal peptide" evidence="4">
    <location>
        <begin position="1"/>
        <end position="25"/>
    </location>
</feature>